<dbReference type="PANTHER" id="PTHR24279">
    <property type="entry name" value="CYTOCHROME P450"/>
    <property type="match status" value="1"/>
</dbReference>
<dbReference type="OrthoDB" id="3945418at2759"/>
<feature type="binding site" description="axial binding residue" evidence="11">
    <location>
        <position position="466"/>
    </location>
    <ligand>
        <name>heme</name>
        <dbReference type="ChEBI" id="CHEBI:30413"/>
    </ligand>
    <ligandPart>
        <name>Fe</name>
        <dbReference type="ChEBI" id="CHEBI:18248"/>
    </ligandPart>
</feature>
<dbReference type="Pfam" id="PF00067">
    <property type="entry name" value="p450"/>
    <property type="match status" value="1"/>
</dbReference>
<protein>
    <submittedName>
        <fullName evidence="13">Uncharacterized protein</fullName>
    </submittedName>
</protein>
<dbReference type="GO" id="GO:0016705">
    <property type="term" value="F:oxidoreductase activity, acting on paired donors, with incorporation or reduction of molecular oxygen"/>
    <property type="evidence" value="ECO:0007669"/>
    <property type="project" value="InterPro"/>
</dbReference>
<dbReference type="InterPro" id="IPR036396">
    <property type="entry name" value="Cyt_P450_sf"/>
</dbReference>
<dbReference type="PANTHER" id="PTHR24279:SF120">
    <property type="entry name" value="CYTOCHROME P450"/>
    <property type="match status" value="1"/>
</dbReference>
<reference evidence="13" key="1">
    <citation type="submission" date="2021-03" db="EMBL/GenBank/DDBJ databases">
        <title>Chromosome level genome of the anhydrobiotic midge Polypedilum vanderplanki.</title>
        <authorList>
            <person name="Yoshida Y."/>
            <person name="Kikawada T."/>
            <person name="Gusev O."/>
        </authorList>
    </citation>
    <scope>NUCLEOTIDE SEQUENCE</scope>
    <source>
        <strain evidence="13">NIAS01</strain>
        <tissue evidence="13">Whole body or cell culture</tissue>
    </source>
</reference>
<keyword evidence="8 12" id="KW-0560">Oxidoreductase</keyword>
<dbReference type="Proteomes" id="UP001107558">
    <property type="component" value="Chromosome 2"/>
</dbReference>
<evidence type="ECO:0000256" key="5">
    <source>
        <dbReference type="ARBA" id="ARBA00010617"/>
    </source>
</evidence>
<keyword evidence="10 12" id="KW-0503">Monooxygenase</keyword>
<dbReference type="AlphaFoldDB" id="A0A9J6C924"/>
<dbReference type="EMBL" id="JADBJN010000002">
    <property type="protein sequence ID" value="KAG5678463.1"/>
    <property type="molecule type" value="Genomic_DNA"/>
</dbReference>
<dbReference type="Gene3D" id="1.10.630.10">
    <property type="entry name" value="Cytochrome P450"/>
    <property type="match status" value="1"/>
</dbReference>
<accession>A0A9J6C924</accession>
<dbReference type="GO" id="GO:0005789">
    <property type="term" value="C:endoplasmic reticulum membrane"/>
    <property type="evidence" value="ECO:0007669"/>
    <property type="project" value="UniProtKB-SubCell"/>
</dbReference>
<dbReference type="GO" id="GO:0020037">
    <property type="term" value="F:heme binding"/>
    <property type="evidence" value="ECO:0007669"/>
    <property type="project" value="InterPro"/>
</dbReference>
<proteinExistence type="inferred from homology"/>
<dbReference type="InterPro" id="IPR001128">
    <property type="entry name" value="Cyt_P450"/>
</dbReference>
<keyword evidence="14" id="KW-1185">Reference proteome</keyword>
<dbReference type="GO" id="GO:0005506">
    <property type="term" value="F:iron ion binding"/>
    <property type="evidence" value="ECO:0007669"/>
    <property type="project" value="InterPro"/>
</dbReference>
<evidence type="ECO:0000256" key="11">
    <source>
        <dbReference type="PIRSR" id="PIRSR602403-1"/>
    </source>
</evidence>
<dbReference type="InterPro" id="IPR017972">
    <property type="entry name" value="Cyt_P450_CS"/>
</dbReference>
<comment type="similarity">
    <text evidence="5 12">Belongs to the cytochrome P450 family.</text>
</comment>
<evidence type="ECO:0000256" key="8">
    <source>
        <dbReference type="ARBA" id="ARBA00023002"/>
    </source>
</evidence>
<dbReference type="CDD" id="cd11054">
    <property type="entry name" value="CYP24A1-like"/>
    <property type="match status" value="1"/>
</dbReference>
<evidence type="ECO:0000256" key="6">
    <source>
        <dbReference type="ARBA" id="ARBA00022617"/>
    </source>
</evidence>
<sequence length="517" mass="60433">MICNILKFNKLSNLQKSFAYFSTQVAKKEFVNFQDEWENARSFDEIPQPSKISLIRAFLPGGKYYKLSLIDMHRSMNKEYGTMVKFPEVLGRRGMVCSYNVEDVEKLFRHEGQTPYRRTLETLHHYRKKYRPEVYEEYGGLFTEQGESWYKMRTIANPVLLQPKTIKQYIPQVDDVSKEFIKMIVQKLDANNECPENFSDYLNLWSLESIANISLDRRLGIVSGNYQDEMAERLIKSIRQFFVEVYEFEVNMSVWKYYETKAFKNLMNLYDELTNIILHYVEKAIEDIQKKTIRNDKEESILEKLLKINKNAAIVMTADALLAGVDTTSSATIGILYCLAKNQDKQNKLREELKSILRNENDELTPKNMQNMPYLRACIKEGFRLYPPTVGTVRKADQDLVLSGYKIPKGTEVVMPIALFQKDCYTRANEFIPERWLKEILDTNCPHAKEASPFSYLPFGFGSRVCIGKRLANLEMEVLITRLIRDYKIEWNYPELKFKVAIVNIPDGALKFKITKI</sequence>
<keyword evidence="9 11" id="KW-0408">Iron</keyword>
<evidence type="ECO:0000256" key="12">
    <source>
        <dbReference type="RuleBase" id="RU000461"/>
    </source>
</evidence>
<comment type="function">
    <text evidence="2">May be involved in the metabolism of insect hormones and in the breakdown of synthetic insecticides.</text>
</comment>
<dbReference type="PRINTS" id="PR00465">
    <property type="entry name" value="EP450IV"/>
</dbReference>
<comment type="caution">
    <text evidence="13">The sequence shown here is derived from an EMBL/GenBank/DDBJ whole genome shotgun (WGS) entry which is preliminary data.</text>
</comment>
<dbReference type="InterPro" id="IPR050479">
    <property type="entry name" value="CYP11_CYP27_families"/>
</dbReference>
<evidence type="ECO:0000256" key="2">
    <source>
        <dbReference type="ARBA" id="ARBA00003690"/>
    </source>
</evidence>
<evidence type="ECO:0000256" key="1">
    <source>
        <dbReference type="ARBA" id="ARBA00001971"/>
    </source>
</evidence>
<evidence type="ECO:0000256" key="3">
    <source>
        <dbReference type="ARBA" id="ARBA00004174"/>
    </source>
</evidence>
<gene>
    <name evidence="13" type="ORF">PVAND_008135</name>
</gene>
<organism evidence="13 14">
    <name type="scientific">Polypedilum vanderplanki</name>
    <name type="common">Sleeping chironomid midge</name>
    <dbReference type="NCBI Taxonomy" id="319348"/>
    <lineage>
        <taxon>Eukaryota</taxon>
        <taxon>Metazoa</taxon>
        <taxon>Ecdysozoa</taxon>
        <taxon>Arthropoda</taxon>
        <taxon>Hexapoda</taxon>
        <taxon>Insecta</taxon>
        <taxon>Pterygota</taxon>
        <taxon>Neoptera</taxon>
        <taxon>Endopterygota</taxon>
        <taxon>Diptera</taxon>
        <taxon>Nematocera</taxon>
        <taxon>Chironomoidea</taxon>
        <taxon>Chironomidae</taxon>
        <taxon>Chironominae</taxon>
        <taxon>Polypedilum</taxon>
        <taxon>Polypedilum</taxon>
    </lineage>
</organism>
<comment type="subcellular location">
    <subcellularLocation>
        <location evidence="4">Endoplasmic reticulum membrane</location>
        <topology evidence="4">Peripheral membrane protein</topology>
    </subcellularLocation>
    <subcellularLocation>
        <location evidence="3">Microsome membrane</location>
        <topology evidence="3">Peripheral membrane protein</topology>
    </subcellularLocation>
</comment>
<dbReference type="PROSITE" id="PS00086">
    <property type="entry name" value="CYTOCHROME_P450"/>
    <property type="match status" value="1"/>
</dbReference>
<evidence type="ECO:0000313" key="14">
    <source>
        <dbReference type="Proteomes" id="UP001107558"/>
    </source>
</evidence>
<evidence type="ECO:0000256" key="10">
    <source>
        <dbReference type="ARBA" id="ARBA00023033"/>
    </source>
</evidence>
<dbReference type="SUPFAM" id="SSF48264">
    <property type="entry name" value="Cytochrome P450"/>
    <property type="match status" value="1"/>
</dbReference>
<dbReference type="FunFam" id="1.10.630.10:FF:000006">
    <property type="entry name" value="Cytochrome P450 302a1, mitochondrial"/>
    <property type="match status" value="1"/>
</dbReference>
<dbReference type="InterPro" id="IPR002403">
    <property type="entry name" value="Cyt_P450_E_grp-IV"/>
</dbReference>
<comment type="cofactor">
    <cofactor evidence="1 11">
        <name>heme</name>
        <dbReference type="ChEBI" id="CHEBI:30413"/>
    </cofactor>
</comment>
<keyword evidence="7 11" id="KW-0479">Metal-binding</keyword>
<evidence type="ECO:0000313" key="13">
    <source>
        <dbReference type="EMBL" id="KAG5678463.1"/>
    </source>
</evidence>
<evidence type="ECO:0000256" key="7">
    <source>
        <dbReference type="ARBA" id="ARBA00022723"/>
    </source>
</evidence>
<dbReference type="PRINTS" id="PR00385">
    <property type="entry name" value="P450"/>
</dbReference>
<name>A0A9J6C924_POLVA</name>
<evidence type="ECO:0000256" key="9">
    <source>
        <dbReference type="ARBA" id="ARBA00023004"/>
    </source>
</evidence>
<dbReference type="GO" id="GO:0004497">
    <property type="term" value="F:monooxygenase activity"/>
    <property type="evidence" value="ECO:0007669"/>
    <property type="project" value="UniProtKB-KW"/>
</dbReference>
<evidence type="ECO:0000256" key="4">
    <source>
        <dbReference type="ARBA" id="ARBA00004406"/>
    </source>
</evidence>
<keyword evidence="6 11" id="KW-0349">Heme</keyword>